<organism evidence="1 2">
    <name type="scientific">Microdochium trichocladiopsis</name>
    <dbReference type="NCBI Taxonomy" id="1682393"/>
    <lineage>
        <taxon>Eukaryota</taxon>
        <taxon>Fungi</taxon>
        <taxon>Dikarya</taxon>
        <taxon>Ascomycota</taxon>
        <taxon>Pezizomycotina</taxon>
        <taxon>Sordariomycetes</taxon>
        <taxon>Xylariomycetidae</taxon>
        <taxon>Xylariales</taxon>
        <taxon>Microdochiaceae</taxon>
        <taxon>Microdochium</taxon>
    </lineage>
</organism>
<gene>
    <name evidence="1" type="ORF">B0I36DRAFT_14155</name>
</gene>
<proteinExistence type="predicted"/>
<evidence type="ECO:0000313" key="1">
    <source>
        <dbReference type="EMBL" id="KAH7040700.1"/>
    </source>
</evidence>
<evidence type="ECO:0000313" key="2">
    <source>
        <dbReference type="Proteomes" id="UP000756346"/>
    </source>
</evidence>
<sequence>MRTMATEGGCLADRRRVPLPAGGQLSPLRSPYTITSAAFCSNDYMLPWQSIGASGHRLSRWHAENQRVGNNGKALSSKSARIAPHLSAIKAFSELYIDLVISTDRILAAPHGLRCHATGTRSFVYVKACANNEVMMTCRSSGSMTAPPA</sequence>
<dbReference type="RefSeq" id="XP_046018755.1">
    <property type="nucleotide sequence ID" value="XM_046148378.1"/>
</dbReference>
<dbReference type="GeneID" id="70177924"/>
<accession>A0A9P8YI41</accession>
<dbReference type="Proteomes" id="UP000756346">
    <property type="component" value="Unassembled WGS sequence"/>
</dbReference>
<keyword evidence="2" id="KW-1185">Reference proteome</keyword>
<dbReference type="EMBL" id="JAGTJQ010000001">
    <property type="protein sequence ID" value="KAH7040700.1"/>
    <property type="molecule type" value="Genomic_DNA"/>
</dbReference>
<name>A0A9P8YI41_9PEZI</name>
<protein>
    <submittedName>
        <fullName evidence="1">Uncharacterized protein</fullName>
    </submittedName>
</protein>
<comment type="caution">
    <text evidence="1">The sequence shown here is derived from an EMBL/GenBank/DDBJ whole genome shotgun (WGS) entry which is preliminary data.</text>
</comment>
<dbReference type="AlphaFoldDB" id="A0A9P8YI41"/>
<reference evidence="1" key="1">
    <citation type="journal article" date="2021" name="Nat. Commun.">
        <title>Genetic determinants of endophytism in the Arabidopsis root mycobiome.</title>
        <authorList>
            <person name="Mesny F."/>
            <person name="Miyauchi S."/>
            <person name="Thiergart T."/>
            <person name="Pickel B."/>
            <person name="Atanasova L."/>
            <person name="Karlsson M."/>
            <person name="Huettel B."/>
            <person name="Barry K.W."/>
            <person name="Haridas S."/>
            <person name="Chen C."/>
            <person name="Bauer D."/>
            <person name="Andreopoulos W."/>
            <person name="Pangilinan J."/>
            <person name="LaButti K."/>
            <person name="Riley R."/>
            <person name="Lipzen A."/>
            <person name="Clum A."/>
            <person name="Drula E."/>
            <person name="Henrissat B."/>
            <person name="Kohler A."/>
            <person name="Grigoriev I.V."/>
            <person name="Martin F.M."/>
            <person name="Hacquard S."/>
        </authorList>
    </citation>
    <scope>NUCLEOTIDE SEQUENCE</scope>
    <source>
        <strain evidence="1">MPI-CAGE-CH-0230</strain>
    </source>
</reference>